<name>A0A8S5LBM0_9CAUD</name>
<sequence length="36" mass="3907">MAGCSTLVWNASHSSRPRVACQPRDYAVPFRLTDGG</sequence>
<dbReference type="EMBL" id="BK014672">
    <property type="protein sequence ID" value="DAD67251.1"/>
    <property type="molecule type" value="Genomic_DNA"/>
</dbReference>
<protein>
    <submittedName>
        <fullName evidence="1">Uncharacterized protein</fullName>
    </submittedName>
</protein>
<reference evidence="1" key="1">
    <citation type="journal article" date="2021" name="Proc. Natl. Acad. Sci. U.S.A.">
        <title>A Catalog of Tens of Thousands of Viruses from Human Metagenomes Reveals Hidden Associations with Chronic Diseases.</title>
        <authorList>
            <person name="Tisza M.J."/>
            <person name="Buck C.B."/>
        </authorList>
    </citation>
    <scope>NUCLEOTIDE SEQUENCE</scope>
    <source>
        <strain evidence="1">CtXOZ1</strain>
    </source>
</reference>
<proteinExistence type="predicted"/>
<accession>A0A8S5LBM0</accession>
<organism evidence="1">
    <name type="scientific">Siphoviridae sp. ctXOZ1</name>
    <dbReference type="NCBI Taxonomy" id="2823585"/>
    <lineage>
        <taxon>Viruses</taxon>
        <taxon>Duplodnaviria</taxon>
        <taxon>Heunggongvirae</taxon>
        <taxon>Uroviricota</taxon>
        <taxon>Caudoviricetes</taxon>
    </lineage>
</organism>
<evidence type="ECO:0000313" key="1">
    <source>
        <dbReference type="EMBL" id="DAD67251.1"/>
    </source>
</evidence>